<keyword evidence="4" id="KW-1185">Reference proteome</keyword>
<dbReference type="OrthoDB" id="408413at2759"/>
<accession>A0A8X7YYQ7</accession>
<dbReference type="AlphaFoldDB" id="A0A8X7YYQ7"/>
<evidence type="ECO:0000256" key="1">
    <source>
        <dbReference type="SAM" id="SignalP"/>
    </source>
</evidence>
<name>A0A8X7YYQ7_POPTO</name>
<evidence type="ECO:0000259" key="2">
    <source>
        <dbReference type="PROSITE" id="PS50072"/>
    </source>
</evidence>
<feature type="signal peptide" evidence="1">
    <location>
        <begin position="1"/>
        <end position="18"/>
    </location>
</feature>
<keyword evidence="1" id="KW-0732">Signal</keyword>
<reference evidence="3" key="1">
    <citation type="journal article" date="2020" name="bioRxiv">
        <title>Hybrid origin of Populus tomentosa Carr. identified through genome sequencing and phylogenomic analysis.</title>
        <authorList>
            <person name="An X."/>
            <person name="Gao K."/>
            <person name="Chen Z."/>
            <person name="Li J."/>
            <person name="Yang X."/>
            <person name="Yang X."/>
            <person name="Zhou J."/>
            <person name="Guo T."/>
            <person name="Zhao T."/>
            <person name="Huang S."/>
            <person name="Miao D."/>
            <person name="Khan W.U."/>
            <person name="Rao P."/>
            <person name="Ye M."/>
            <person name="Lei B."/>
            <person name="Liao W."/>
            <person name="Wang J."/>
            <person name="Ji L."/>
            <person name="Li Y."/>
            <person name="Guo B."/>
            <person name="Mustafa N.S."/>
            <person name="Li S."/>
            <person name="Yun Q."/>
            <person name="Keller S.R."/>
            <person name="Mao J."/>
            <person name="Zhang R."/>
            <person name="Strauss S.H."/>
        </authorList>
    </citation>
    <scope>NUCLEOTIDE SEQUENCE</scope>
    <source>
        <strain evidence="3">GM15</strain>
        <tissue evidence="3">Leaf</tissue>
    </source>
</reference>
<organism evidence="3 4">
    <name type="scientific">Populus tomentosa</name>
    <name type="common">Chinese white poplar</name>
    <dbReference type="NCBI Taxonomy" id="118781"/>
    <lineage>
        <taxon>Eukaryota</taxon>
        <taxon>Viridiplantae</taxon>
        <taxon>Streptophyta</taxon>
        <taxon>Embryophyta</taxon>
        <taxon>Tracheophyta</taxon>
        <taxon>Spermatophyta</taxon>
        <taxon>Magnoliopsida</taxon>
        <taxon>eudicotyledons</taxon>
        <taxon>Gunneridae</taxon>
        <taxon>Pentapetalae</taxon>
        <taxon>rosids</taxon>
        <taxon>fabids</taxon>
        <taxon>Malpighiales</taxon>
        <taxon>Salicaceae</taxon>
        <taxon>Saliceae</taxon>
        <taxon>Populus</taxon>
    </lineage>
</organism>
<evidence type="ECO:0000313" key="3">
    <source>
        <dbReference type="EMBL" id="KAG6756963.1"/>
    </source>
</evidence>
<feature type="domain" description="PPIase cyclophilin-type" evidence="2">
    <location>
        <begin position="32"/>
        <end position="280"/>
    </location>
</feature>
<dbReference type="PROSITE" id="PS50072">
    <property type="entry name" value="CSA_PPIASE_2"/>
    <property type="match status" value="1"/>
</dbReference>
<dbReference type="EMBL" id="JAAWWB010000020">
    <property type="protein sequence ID" value="KAG6756963.1"/>
    <property type="molecule type" value="Genomic_DNA"/>
</dbReference>
<proteinExistence type="predicted"/>
<sequence>MKIPRWVVSFAYVALVAASSSQDPHLSSARVVFQTNYGDIEFGFFPSVAPQTVDHIFKLVRLGCYNTNHFFRVDKGFVAQVADVVGGRSAPMNEEQRKEAKKTVVGEFSDVKHVRGILSMGRLDINNDSFGTHIDTFRVSVFDTVSDNAQEDASRGVDQFHPFQTKDKRMLDKIAVIVFSPSLGIAEVILDSQILEKFAQLFILEYSATWDVFIFEDPNSAQSSFSMLLGNAPHLDGQYAIFGKVTKGDDTLTKLEQLPTRKEGIFVMPTERITILSSYYYVTSVSVVFSVNLYASYLSVSGIFIALLNKSSDTEMESCEEERSVLKRRLSASAVEIEKQVNLEFGEHGVNVVWHDAEQTPTHPFSNVQRMKCFP</sequence>
<dbReference type="PANTHER" id="PTHR47511">
    <property type="entry name" value="PEPTIDYL-PROLYL CIS-TRANS ISOMERASE CYP23"/>
    <property type="match status" value="1"/>
</dbReference>
<dbReference type="Proteomes" id="UP000886885">
    <property type="component" value="Chromosome 10D"/>
</dbReference>
<dbReference type="GO" id="GO:0003755">
    <property type="term" value="F:peptidyl-prolyl cis-trans isomerase activity"/>
    <property type="evidence" value="ECO:0007669"/>
    <property type="project" value="InterPro"/>
</dbReference>
<evidence type="ECO:0000313" key="4">
    <source>
        <dbReference type="Proteomes" id="UP000886885"/>
    </source>
</evidence>
<comment type="caution">
    <text evidence="3">The sequence shown here is derived from an EMBL/GenBank/DDBJ whole genome shotgun (WGS) entry which is preliminary data.</text>
</comment>
<dbReference type="PANTHER" id="PTHR47511:SF1">
    <property type="entry name" value="PEPTIDYL-PROLYL CIS-TRANS ISOMERASE CYP23"/>
    <property type="match status" value="1"/>
</dbReference>
<feature type="chain" id="PRO_5036505612" description="PPIase cyclophilin-type domain-containing protein" evidence="1">
    <location>
        <begin position="19"/>
        <end position="375"/>
    </location>
</feature>
<dbReference type="InterPro" id="IPR044233">
    <property type="entry name" value="CYP23-like"/>
</dbReference>
<dbReference type="InterPro" id="IPR002130">
    <property type="entry name" value="Cyclophilin-type_PPIase_dom"/>
</dbReference>
<dbReference type="Pfam" id="PF00160">
    <property type="entry name" value="Pro_isomerase"/>
    <property type="match status" value="2"/>
</dbReference>
<gene>
    <name evidence="3" type="ORF">POTOM_037262</name>
</gene>
<protein>
    <recommendedName>
        <fullName evidence="2">PPIase cyclophilin-type domain-containing protein</fullName>
    </recommendedName>
</protein>